<protein>
    <submittedName>
        <fullName evidence="1">Cobalamin-binding protein</fullName>
    </submittedName>
</protein>
<evidence type="ECO:0000313" key="2">
    <source>
        <dbReference type="Proteomes" id="UP000594014"/>
    </source>
</evidence>
<gene>
    <name evidence="1" type="ORF">FRZ06_10435</name>
</gene>
<keyword evidence="2" id="KW-1185">Reference proteome</keyword>
<dbReference type="EMBL" id="CP042469">
    <property type="protein sequence ID" value="QOX63732.1"/>
    <property type="molecule type" value="Genomic_DNA"/>
</dbReference>
<accession>A0ACD1ABD8</accession>
<reference evidence="1" key="1">
    <citation type="submission" date="2019-08" db="EMBL/GenBank/DDBJ databases">
        <title>Genome sequence of Clostridiales bacterium MT110.</title>
        <authorList>
            <person name="Cao J."/>
        </authorList>
    </citation>
    <scope>NUCLEOTIDE SEQUENCE</scope>
    <source>
        <strain evidence="1">MT110</strain>
    </source>
</reference>
<organism evidence="1 2">
    <name type="scientific">Anoxybacterium hadale</name>
    <dbReference type="NCBI Taxonomy" id="3408580"/>
    <lineage>
        <taxon>Bacteria</taxon>
        <taxon>Bacillati</taxon>
        <taxon>Bacillota</taxon>
        <taxon>Clostridia</taxon>
        <taxon>Peptostreptococcales</taxon>
        <taxon>Anaerovoracaceae</taxon>
        <taxon>Anoxybacterium</taxon>
    </lineage>
</organism>
<dbReference type="Proteomes" id="UP000594014">
    <property type="component" value="Chromosome"/>
</dbReference>
<proteinExistence type="predicted"/>
<name>A0ACD1ABD8_9FIRM</name>
<evidence type="ECO:0000313" key="1">
    <source>
        <dbReference type="EMBL" id="QOX63732.1"/>
    </source>
</evidence>
<sequence>MSAKYQHITDALAQLEEEALVQALKDAVEAGPSAEEAQDIVNACTMGMEKVGDLFEEGEYFVGDLIYAADILKDGMEILAPCIGAGGVSKLGKLVIGSAPGDLHDIGKNIFIAMMEAAGFEVHDLGIDVAPEKFVEKVKEVQPDIVGISGLLTLSLDTMGDVINALKQAGLRDGVKVMIGGNPVSEAVQKRVGADAHSTNAATGVKQCKEWVVA</sequence>